<dbReference type="EMBL" id="CP101740">
    <property type="protein sequence ID" value="UUL82500.1"/>
    <property type="molecule type" value="Genomic_DNA"/>
</dbReference>
<dbReference type="RefSeq" id="WP_256506333.1">
    <property type="nucleotide sequence ID" value="NZ_CP101740.1"/>
</dbReference>
<organism evidence="1 2">
    <name type="scientific">Sphingomonas qomolangmaensis</name>
    <dbReference type="NCBI Taxonomy" id="2918765"/>
    <lineage>
        <taxon>Bacteria</taxon>
        <taxon>Pseudomonadati</taxon>
        <taxon>Pseudomonadota</taxon>
        <taxon>Alphaproteobacteria</taxon>
        <taxon>Sphingomonadales</taxon>
        <taxon>Sphingomonadaceae</taxon>
        <taxon>Sphingomonas</taxon>
    </lineage>
</organism>
<keyword evidence="2" id="KW-1185">Reference proteome</keyword>
<evidence type="ECO:0000313" key="2">
    <source>
        <dbReference type="Proteomes" id="UP001058533"/>
    </source>
</evidence>
<name>A0ABY5L9Q1_9SPHN</name>
<proteinExistence type="predicted"/>
<protein>
    <submittedName>
        <fullName evidence="1">TOMM leader peptide-binding protein</fullName>
    </submittedName>
</protein>
<dbReference type="Proteomes" id="UP001058533">
    <property type="component" value="Chromosome"/>
</dbReference>
<gene>
    <name evidence="1" type="ORF">NMP03_15225</name>
</gene>
<dbReference type="Gene3D" id="3.40.50.720">
    <property type="entry name" value="NAD(P)-binding Rossmann-like Domain"/>
    <property type="match status" value="1"/>
</dbReference>
<sequence length="306" mass="33495">MRNGEQKLSYRLNPAVGWNFLSGGQALQLRFPDGDHLTIDDEAMAASEILESLANGVEPIDCGDMVAEITTLLMDRKALVANRGQSSDWLENMLEYVLAASNRHAGPSAFVEKARQTTFSIRGEGWLAGIVSEACALAGLHVDEQPGPEGHCIIAIADRIAHDAFSAINRQACESRTPIVFFWREVSRIVCGPLVLPGESACFECYRTRVRANIRFGAEFDAFAALPVSHRDHIGSALAEGAARSFIARQLLAIAAQAYDLIEPNALYSYDALMLKLDRQALPRVPRCRVCGVLRTEPTRAIRTLA</sequence>
<accession>A0ABY5L9Q1</accession>
<reference evidence="1" key="1">
    <citation type="submission" date="2022-07" db="EMBL/GenBank/DDBJ databases">
        <title>Sphingomonas sp. nov., a novel bacterium isolated from the north slope of the Mount Everest.</title>
        <authorList>
            <person name="Cui X."/>
            <person name="Liu Y."/>
        </authorList>
    </citation>
    <scope>NUCLEOTIDE SEQUENCE</scope>
    <source>
        <strain evidence="1">S5-59</strain>
    </source>
</reference>
<dbReference type="NCBIfam" id="TIGR03882">
    <property type="entry name" value="cyclo_dehyd_2"/>
    <property type="match status" value="1"/>
</dbReference>
<dbReference type="InterPro" id="IPR022291">
    <property type="entry name" value="Bacteriocin_synth_cyclodeHase"/>
</dbReference>
<evidence type="ECO:0000313" key="1">
    <source>
        <dbReference type="EMBL" id="UUL82500.1"/>
    </source>
</evidence>